<evidence type="ECO:0000313" key="3">
    <source>
        <dbReference type="Proteomes" id="UP001597353"/>
    </source>
</evidence>
<evidence type="ECO:0000313" key="2">
    <source>
        <dbReference type="EMBL" id="MFD1912484.1"/>
    </source>
</evidence>
<dbReference type="InterPro" id="IPR051706">
    <property type="entry name" value="Glycosyltransferase_domain"/>
</dbReference>
<name>A0ABW4S6R2_9RHOB</name>
<keyword evidence="3" id="KW-1185">Reference proteome</keyword>
<dbReference type="CDD" id="cd00761">
    <property type="entry name" value="Glyco_tranf_GTA_type"/>
    <property type="match status" value="1"/>
</dbReference>
<dbReference type="PANTHER" id="PTHR32385:SF15">
    <property type="entry name" value="INOSITOL PHOSPHOCERAMIDE MANNOSYLTRANSFERASE 1"/>
    <property type="match status" value="1"/>
</dbReference>
<organism evidence="2 3">
    <name type="scientific">Halodurantibacterium flavum</name>
    <dbReference type="NCBI Taxonomy" id="1382802"/>
    <lineage>
        <taxon>Bacteria</taxon>
        <taxon>Pseudomonadati</taxon>
        <taxon>Pseudomonadota</taxon>
        <taxon>Alphaproteobacteria</taxon>
        <taxon>Rhodobacterales</taxon>
        <taxon>Paracoccaceae</taxon>
        <taxon>Halodurantibacterium</taxon>
    </lineage>
</organism>
<dbReference type="InterPro" id="IPR007577">
    <property type="entry name" value="GlycoTrfase_DXD_sugar-bd_CS"/>
</dbReference>
<dbReference type="SUPFAM" id="SSF53448">
    <property type="entry name" value="Nucleotide-diphospho-sugar transferases"/>
    <property type="match status" value="2"/>
</dbReference>
<dbReference type="Proteomes" id="UP001597353">
    <property type="component" value="Unassembled WGS sequence"/>
</dbReference>
<gene>
    <name evidence="2" type="ORF">ACFSGJ_09675</name>
</gene>
<dbReference type="InterPro" id="IPR029044">
    <property type="entry name" value="Nucleotide-diphossugar_trans"/>
</dbReference>
<proteinExistence type="predicted"/>
<dbReference type="EMBL" id="JBHUGH010000006">
    <property type="protein sequence ID" value="MFD1912484.1"/>
    <property type="molecule type" value="Genomic_DNA"/>
</dbReference>
<protein>
    <submittedName>
        <fullName evidence="2">Glycosyltransferase</fullName>
    </submittedName>
</protein>
<accession>A0ABW4S6R2</accession>
<evidence type="ECO:0000256" key="1">
    <source>
        <dbReference type="ARBA" id="ARBA00022679"/>
    </source>
</evidence>
<keyword evidence="1" id="KW-0808">Transferase</keyword>
<comment type="caution">
    <text evidence="2">The sequence shown here is derived from an EMBL/GenBank/DDBJ whole genome shotgun (WGS) entry which is preliminary data.</text>
</comment>
<dbReference type="Gene3D" id="3.90.550.10">
    <property type="entry name" value="Spore Coat Polysaccharide Biosynthesis Protein SpsA, Chain A"/>
    <property type="match status" value="1"/>
</dbReference>
<dbReference type="Pfam" id="PF03452">
    <property type="entry name" value="Anp1"/>
    <property type="match status" value="1"/>
</dbReference>
<dbReference type="PANTHER" id="PTHR32385">
    <property type="entry name" value="MANNOSYL PHOSPHORYLINOSITOL CERAMIDE SYNTHASE"/>
    <property type="match status" value="1"/>
</dbReference>
<dbReference type="Gene3D" id="3.90.550.20">
    <property type="match status" value="1"/>
</dbReference>
<sequence>MTPLIPKIIHQTWRDHDLPEPRHWPESWKKLNPEWEYRLWTDADLLDLVRTYYPELEELYLSYPRPVQRADMGRYLILHHCGGIYADLDTECLIPLDPLAADSRVVLAEEPIEHRYNGIPLGMDRLFFNGVMASPQGHPFWGHVIATLVRCRHARDHVLESTGPFAFTGAVESFDRPETLALHSCHIFTAMTAKGGESAGRPHGPHGDTRFCTHYWRGSWFPKGRHRRHRLKRAIARARYRLTRGAFLDRDEAARNIDVSLLHRPVTATDRNVAVLIPVRDGEPFLDRCMELLHQLDYPRDRLKIVFCEGDSKDRSAERLREIATGTCGFRDIVLTEHRTGAPLDRARRSIPKLQHERRANLARVRNHLIDHGLDATDDWALWLDVDVCDYAPDTLNRLLAERHKVVTPDCVRDWGGPSYDLNAFHDSAERRDHRYYRHVHRGLYMPPASHDRRRHLHDLRFLDRVPLSSVGGTMLLVHAAVHRAGLRFPELPYDDLLETEGFGRMCRDFGVMPLGLPNLQIRHVKS</sequence>
<reference evidence="3" key="1">
    <citation type="journal article" date="2019" name="Int. J. Syst. Evol. Microbiol.">
        <title>The Global Catalogue of Microorganisms (GCM) 10K type strain sequencing project: providing services to taxonomists for standard genome sequencing and annotation.</title>
        <authorList>
            <consortium name="The Broad Institute Genomics Platform"/>
            <consortium name="The Broad Institute Genome Sequencing Center for Infectious Disease"/>
            <person name="Wu L."/>
            <person name="Ma J."/>
        </authorList>
    </citation>
    <scope>NUCLEOTIDE SEQUENCE [LARGE SCALE GENOMIC DNA]</scope>
    <source>
        <strain evidence="3">CGMCC 4.7242</strain>
    </source>
</reference>
<dbReference type="Pfam" id="PF04488">
    <property type="entry name" value="Gly_transf_sug"/>
    <property type="match status" value="1"/>
</dbReference>
<dbReference type="RefSeq" id="WP_390261126.1">
    <property type="nucleotide sequence ID" value="NZ_JBHUGH010000006.1"/>
</dbReference>